<reference evidence="2 3" key="1">
    <citation type="submission" date="2020-04" db="EMBL/GenBank/DDBJ databases">
        <title>Perkinsus chesapeaki whole genome sequence.</title>
        <authorList>
            <person name="Bogema D.R."/>
        </authorList>
    </citation>
    <scope>NUCLEOTIDE SEQUENCE [LARGE SCALE GENOMIC DNA]</scope>
    <source>
        <strain evidence="2">ATCC PRA-425</strain>
    </source>
</reference>
<sequence>MLGATGGYTDNPLLLLDDDEYDPRKADDEYYGQTFEIGRQFYNASRIIGNPSETVLTNDATIDVNLACNALAKADHNAYPLLRDGAREVYLTFVKNGEIGHRPRPVLASIAVLLASRQSDIRNMVPAILFTDIVHYLATVEGYKSMDYYAKPHSLIKISEKLYGSKDIPHADLDALLERLLVRCCCWSRACAGPQLFDMAKARLMCVGDDLDKMTEGKRCGVVGAAVIDACEECEWKYKNNGQIMEEMGLNRSMLYKYRNLLPPRRNDSIVVSSASNKKRRRVAKGFGVKSIEKRKKCLNIDSRTVGLSIDDGTKDLTIELDDILPTLSNGNPTRPTLAAPPSSPPKEDNTVFNMDDFFV</sequence>
<organism evidence="2 3">
    <name type="scientific">Perkinsus chesapeaki</name>
    <name type="common">Clam parasite</name>
    <name type="synonym">Perkinsus andrewsi</name>
    <dbReference type="NCBI Taxonomy" id="330153"/>
    <lineage>
        <taxon>Eukaryota</taxon>
        <taxon>Sar</taxon>
        <taxon>Alveolata</taxon>
        <taxon>Perkinsozoa</taxon>
        <taxon>Perkinsea</taxon>
        <taxon>Perkinsida</taxon>
        <taxon>Perkinsidae</taxon>
        <taxon>Perkinsus</taxon>
    </lineage>
</organism>
<evidence type="ECO:0000313" key="3">
    <source>
        <dbReference type="Proteomes" id="UP000591131"/>
    </source>
</evidence>
<comment type="caution">
    <text evidence="2">The sequence shown here is derived from an EMBL/GenBank/DDBJ whole genome shotgun (WGS) entry which is preliminary data.</text>
</comment>
<name>A0A7J6N090_PERCH</name>
<protein>
    <submittedName>
        <fullName evidence="2">Uncharacterized protein</fullName>
    </submittedName>
</protein>
<accession>A0A7J6N090</accession>
<keyword evidence="3" id="KW-1185">Reference proteome</keyword>
<dbReference type="AlphaFoldDB" id="A0A7J6N090"/>
<dbReference type="OrthoDB" id="10508631at2759"/>
<proteinExistence type="predicted"/>
<evidence type="ECO:0000256" key="1">
    <source>
        <dbReference type="SAM" id="MobiDB-lite"/>
    </source>
</evidence>
<dbReference type="EMBL" id="JAAPAO010000033">
    <property type="protein sequence ID" value="KAF4676531.1"/>
    <property type="molecule type" value="Genomic_DNA"/>
</dbReference>
<feature type="region of interest" description="Disordered" evidence="1">
    <location>
        <begin position="328"/>
        <end position="350"/>
    </location>
</feature>
<gene>
    <name evidence="2" type="ORF">FOL47_005967</name>
</gene>
<evidence type="ECO:0000313" key="2">
    <source>
        <dbReference type="EMBL" id="KAF4676531.1"/>
    </source>
</evidence>
<dbReference type="Proteomes" id="UP000591131">
    <property type="component" value="Unassembled WGS sequence"/>
</dbReference>